<dbReference type="PRINTS" id="PR00347">
    <property type="entry name" value="THAUMATIN"/>
</dbReference>
<dbReference type="EMBL" id="OZ020108">
    <property type="protein sequence ID" value="CAK9260356.1"/>
    <property type="molecule type" value="Genomic_DNA"/>
</dbReference>
<feature type="chain" id="PRO_5046021764" description="Thaumatin-like protein" evidence="1">
    <location>
        <begin position="20"/>
        <end position="415"/>
    </location>
</feature>
<dbReference type="SMART" id="SM00205">
    <property type="entry name" value="THN"/>
    <property type="match status" value="1"/>
</dbReference>
<dbReference type="InterPro" id="IPR037176">
    <property type="entry name" value="Osmotin/thaumatin-like_sf"/>
</dbReference>
<organism evidence="2 3">
    <name type="scientific">Sphagnum jensenii</name>
    <dbReference type="NCBI Taxonomy" id="128206"/>
    <lineage>
        <taxon>Eukaryota</taxon>
        <taxon>Viridiplantae</taxon>
        <taxon>Streptophyta</taxon>
        <taxon>Embryophyta</taxon>
        <taxon>Bryophyta</taxon>
        <taxon>Sphagnophytina</taxon>
        <taxon>Sphagnopsida</taxon>
        <taxon>Sphagnales</taxon>
        <taxon>Sphagnaceae</taxon>
        <taxon>Sphagnum</taxon>
    </lineage>
</organism>
<dbReference type="SUPFAM" id="SSF49870">
    <property type="entry name" value="Osmotin, thaumatin-like protein"/>
    <property type="match status" value="2"/>
</dbReference>
<dbReference type="PANTHER" id="PTHR31013">
    <property type="entry name" value="THAUMATIN FAMILY PROTEIN-RELATED"/>
    <property type="match status" value="1"/>
</dbReference>
<accession>A0ABP0W2D6</accession>
<dbReference type="Pfam" id="PF00314">
    <property type="entry name" value="Thaumatin"/>
    <property type="match status" value="2"/>
</dbReference>
<dbReference type="Gene3D" id="2.60.110.10">
    <property type="entry name" value="Thaumatin"/>
    <property type="match status" value="2"/>
</dbReference>
<keyword evidence="1" id="KW-0732">Signal</keyword>
<dbReference type="PROSITE" id="PS51367">
    <property type="entry name" value="THAUMATIN_2"/>
    <property type="match status" value="2"/>
</dbReference>
<evidence type="ECO:0000313" key="3">
    <source>
        <dbReference type="Proteomes" id="UP001497444"/>
    </source>
</evidence>
<gene>
    <name evidence="2" type="ORF">CSSPJE1EN1_LOCUS5834</name>
</gene>
<evidence type="ECO:0000313" key="2">
    <source>
        <dbReference type="EMBL" id="CAK9260356.1"/>
    </source>
</evidence>
<dbReference type="InterPro" id="IPR001938">
    <property type="entry name" value="Thaumatin"/>
</dbReference>
<dbReference type="PANTHER" id="PTHR31013:SF2">
    <property type="entry name" value="THAUMATIN-LIKE PROTEIN"/>
    <property type="match status" value="1"/>
</dbReference>
<sequence length="415" mass="43367">MHMPLYISLLFCFVIICCSNIPFFYNQAASINIKNQCSETISACATCGICGGQVNCYALAPINGFQVIDVGPNWPGGVIWGYPGGSANPTDGNNAKPQADLAEFTIGASGEDYYDISNVNAYNLPLLINPTTIAPPGQRQGLECGSPICSIGNIDSFCQSPNYLTGPVGYGCYNVDGPGPVATPGTEQFANACPDAYSYSNDNANHVYACPTGSNYEVVFSASINIKNQCSETISACATCGICGGQVNCYALAPNNGFQVIDVGPNWPGGVIWGYPGGSANPTDGNNAKPQADLAEFTIGASGEDYYDISNVNAYNLPLLINPTTIAPPGQRQGLECGSPICSIGNIDSFCQSPNYLTGPVGYGCYNVDGPGPVATPGTEQFANACPDAYSYSNDNANHVYACPTGSNYEVVFCP</sequence>
<evidence type="ECO:0008006" key="4">
    <source>
        <dbReference type="Google" id="ProtNLM"/>
    </source>
</evidence>
<evidence type="ECO:0000256" key="1">
    <source>
        <dbReference type="SAM" id="SignalP"/>
    </source>
</evidence>
<keyword evidence="3" id="KW-1185">Reference proteome</keyword>
<name>A0ABP0W2D6_9BRYO</name>
<feature type="signal peptide" evidence="1">
    <location>
        <begin position="1"/>
        <end position="19"/>
    </location>
</feature>
<proteinExistence type="predicted"/>
<reference evidence="2" key="1">
    <citation type="submission" date="2024-02" db="EMBL/GenBank/DDBJ databases">
        <authorList>
            <consortium name="ELIXIR-Norway"/>
            <consortium name="Elixir Norway"/>
        </authorList>
    </citation>
    <scope>NUCLEOTIDE SEQUENCE</scope>
</reference>
<protein>
    <recommendedName>
        <fullName evidence="4">Thaumatin-like protein</fullName>
    </recommendedName>
</protein>
<dbReference type="Proteomes" id="UP001497444">
    <property type="component" value="Chromosome 13"/>
</dbReference>